<comment type="caution">
    <text evidence="2">The sequence shown here is derived from an EMBL/GenBank/DDBJ whole genome shotgun (WGS) entry which is preliminary data.</text>
</comment>
<dbReference type="SUPFAM" id="SSF48371">
    <property type="entry name" value="ARM repeat"/>
    <property type="match status" value="1"/>
</dbReference>
<dbReference type="InterPro" id="IPR016024">
    <property type="entry name" value="ARM-type_fold"/>
</dbReference>
<dbReference type="Proteomes" id="UP000252355">
    <property type="component" value="Unassembled WGS sequence"/>
</dbReference>
<protein>
    <recommendedName>
        <fullName evidence="4">HEAT repeat domain-containing protein</fullName>
    </recommendedName>
</protein>
<dbReference type="EMBL" id="QOQW01000027">
    <property type="protein sequence ID" value="RCK78136.1"/>
    <property type="molecule type" value="Genomic_DNA"/>
</dbReference>
<dbReference type="AlphaFoldDB" id="A0A367ZJ67"/>
<dbReference type="InterPro" id="IPR011989">
    <property type="entry name" value="ARM-like"/>
</dbReference>
<gene>
    <name evidence="2" type="ORF">OZSIB_1785</name>
</gene>
<reference evidence="2 3" key="1">
    <citation type="submission" date="2018-05" db="EMBL/GenBank/DDBJ databases">
        <title>A metagenomic window into the 2 km-deep terrestrial subsurface aquifer revealed taxonomically and functionally diverse microbial community comprising novel uncultured bacterial lineages.</title>
        <authorList>
            <person name="Kadnikov V.V."/>
            <person name="Mardanov A.V."/>
            <person name="Beletsky A.V."/>
            <person name="Banks D."/>
            <person name="Pimenov N.V."/>
            <person name="Frank Y.A."/>
            <person name="Karnachuk O.V."/>
            <person name="Ravin N.V."/>
        </authorList>
    </citation>
    <scope>NUCLEOTIDE SEQUENCE [LARGE SCALE GENOMIC DNA]</scope>
    <source>
        <strain evidence="2">BY5</strain>
    </source>
</reference>
<organism evidence="2 3">
    <name type="scientific">Candidatus Ozemobacter sibiricus</name>
    <dbReference type="NCBI Taxonomy" id="2268124"/>
    <lineage>
        <taxon>Bacteria</taxon>
        <taxon>Candidatus Ozemobacteria</taxon>
        <taxon>Candidatus Ozemobacterales</taxon>
        <taxon>Candidatus Ozemobacteraceae</taxon>
        <taxon>Candidatus Ozemobacter</taxon>
    </lineage>
</organism>
<proteinExistence type="predicted"/>
<name>A0A367ZJ67_9BACT</name>
<dbReference type="Gene3D" id="1.25.10.10">
    <property type="entry name" value="Leucine-rich Repeat Variant"/>
    <property type="match status" value="1"/>
</dbReference>
<feature type="region of interest" description="Disordered" evidence="1">
    <location>
        <begin position="1"/>
        <end position="20"/>
    </location>
</feature>
<evidence type="ECO:0000256" key="1">
    <source>
        <dbReference type="SAM" id="MobiDB-lite"/>
    </source>
</evidence>
<evidence type="ECO:0000313" key="3">
    <source>
        <dbReference type="Proteomes" id="UP000252355"/>
    </source>
</evidence>
<dbReference type="Pfam" id="PF13646">
    <property type="entry name" value="HEAT_2"/>
    <property type="match status" value="1"/>
</dbReference>
<evidence type="ECO:0008006" key="4">
    <source>
        <dbReference type="Google" id="ProtNLM"/>
    </source>
</evidence>
<sequence length="472" mass="52324">MTTSKPPASGPSVPLNRHPSRLKRRVRRLAALRPRRLDAAICDIIDLRGLSLAVLLHQMPTLPPRVQRRVAAKIEDFLFFHPGKGRRVMKRLATAIERVAPACRPHLLSALADVASRVRQPPIDLADLGGVARAVLESKTDLVRKGKAVEILACGRTPEHVPLIIHFLQSALNGIEGYANYQFTETALFALKRLGGESLLRLLVNPSSVEANRQLRLEWRHHAEDQLATTVRTLQGLDDQVPAVLLKVIELSEYALPFIAMVREGLDHPDKWVRQVAAAALAKMKDQAGFEQIERMLRDPAVEVRLMAISSLGSYSIEAAGEKLTDIALDEAEVPEIRMNALYALYGQKNAAALATVRQSPSPGIATNAAGLHALLQPREEGLRDLLEEIGSRSSEARAELFPYLLELAQPDDLGRLLQFQEALPETARREEFLQWLGAFLRKNAGPALQRALDRLEPSQRQAIRLLIDGRL</sequence>
<accession>A0A367ZJ67</accession>
<evidence type="ECO:0000313" key="2">
    <source>
        <dbReference type="EMBL" id="RCK78136.1"/>
    </source>
</evidence>